<proteinExistence type="predicted"/>
<evidence type="ECO:0000313" key="2">
    <source>
        <dbReference type="Proteomes" id="UP001352263"/>
    </source>
</evidence>
<organism evidence="1 2">
    <name type="scientific">Noviherbaspirillum album</name>
    <dbReference type="NCBI Taxonomy" id="3080276"/>
    <lineage>
        <taxon>Bacteria</taxon>
        <taxon>Pseudomonadati</taxon>
        <taxon>Pseudomonadota</taxon>
        <taxon>Betaproteobacteria</taxon>
        <taxon>Burkholderiales</taxon>
        <taxon>Oxalobacteraceae</taxon>
        <taxon>Noviherbaspirillum</taxon>
    </lineage>
</organism>
<evidence type="ECO:0000313" key="1">
    <source>
        <dbReference type="EMBL" id="MEC4720499.1"/>
    </source>
</evidence>
<dbReference type="RefSeq" id="WP_326507217.1">
    <property type="nucleotide sequence ID" value="NZ_JAWIIV010000011.1"/>
</dbReference>
<gene>
    <name evidence="1" type="ORF">RY831_15155</name>
</gene>
<keyword evidence="2" id="KW-1185">Reference proteome</keyword>
<name>A0ABU6JA21_9BURK</name>
<dbReference type="EMBL" id="JAWIIV010000011">
    <property type="protein sequence ID" value="MEC4720499.1"/>
    <property type="molecule type" value="Genomic_DNA"/>
</dbReference>
<protein>
    <submittedName>
        <fullName evidence="1">Uncharacterized protein</fullName>
    </submittedName>
</protein>
<dbReference type="Proteomes" id="UP001352263">
    <property type="component" value="Unassembled WGS sequence"/>
</dbReference>
<comment type="caution">
    <text evidence="1">The sequence shown here is derived from an EMBL/GenBank/DDBJ whole genome shotgun (WGS) entry which is preliminary data.</text>
</comment>
<sequence length="97" mass="10633">MSVEADNLIQDTKRQCVRIGVKGDKVVEHRDETVVNMWQRFNVDFRPESALFVDGACVHVGSHTQAACEGFSSQLRETAKATQDEGSVAANLLAALQ</sequence>
<accession>A0ABU6JA21</accession>
<reference evidence="1 2" key="1">
    <citation type="submission" date="2023-10" db="EMBL/GenBank/DDBJ databases">
        <title>Noviherbaspirillum sp. CPCC 100848 genome assembly.</title>
        <authorList>
            <person name="Li X.Y."/>
            <person name="Fang X.M."/>
        </authorList>
    </citation>
    <scope>NUCLEOTIDE SEQUENCE [LARGE SCALE GENOMIC DNA]</scope>
    <source>
        <strain evidence="1 2">CPCC 100848</strain>
    </source>
</reference>